<feature type="transmembrane region" description="Helical" evidence="1">
    <location>
        <begin position="13"/>
        <end position="34"/>
    </location>
</feature>
<dbReference type="EMBL" id="BMVC01000002">
    <property type="protein sequence ID" value="GHC81735.1"/>
    <property type="molecule type" value="Genomic_DNA"/>
</dbReference>
<name>A0A918WTQ1_9ACTN</name>
<reference evidence="2" key="2">
    <citation type="submission" date="2020-09" db="EMBL/GenBank/DDBJ databases">
        <authorList>
            <person name="Sun Q."/>
            <person name="Ohkuma M."/>
        </authorList>
    </citation>
    <scope>NUCLEOTIDE SEQUENCE</scope>
    <source>
        <strain evidence="2">JCM 4637</strain>
    </source>
</reference>
<keyword evidence="1" id="KW-0812">Transmembrane</keyword>
<protein>
    <submittedName>
        <fullName evidence="2">Uncharacterized protein</fullName>
    </submittedName>
</protein>
<evidence type="ECO:0000256" key="1">
    <source>
        <dbReference type="SAM" id="Phobius"/>
    </source>
</evidence>
<reference evidence="2" key="1">
    <citation type="journal article" date="2014" name="Int. J. Syst. Evol. Microbiol.">
        <title>Complete genome sequence of Corynebacterium casei LMG S-19264T (=DSM 44701T), isolated from a smear-ripened cheese.</title>
        <authorList>
            <consortium name="US DOE Joint Genome Institute (JGI-PGF)"/>
            <person name="Walter F."/>
            <person name="Albersmeier A."/>
            <person name="Kalinowski J."/>
            <person name="Ruckert C."/>
        </authorList>
    </citation>
    <scope>NUCLEOTIDE SEQUENCE</scope>
    <source>
        <strain evidence="2">JCM 4637</strain>
    </source>
</reference>
<organism evidence="2 3">
    <name type="scientific">Streptomyces finlayi</name>
    <dbReference type="NCBI Taxonomy" id="67296"/>
    <lineage>
        <taxon>Bacteria</taxon>
        <taxon>Bacillati</taxon>
        <taxon>Actinomycetota</taxon>
        <taxon>Actinomycetes</taxon>
        <taxon>Kitasatosporales</taxon>
        <taxon>Streptomycetaceae</taxon>
        <taxon>Streptomyces</taxon>
    </lineage>
</organism>
<proteinExistence type="predicted"/>
<dbReference type="AlphaFoldDB" id="A0A918WTQ1"/>
<comment type="caution">
    <text evidence="2">The sequence shown here is derived from an EMBL/GenBank/DDBJ whole genome shotgun (WGS) entry which is preliminary data.</text>
</comment>
<keyword evidence="1" id="KW-1133">Transmembrane helix</keyword>
<evidence type="ECO:0000313" key="2">
    <source>
        <dbReference type="EMBL" id="GHC81735.1"/>
    </source>
</evidence>
<accession>A0A918WTQ1</accession>
<sequence length="92" mass="9117">MPWSAYQKEMPPLVVRGVGVLLMVAFVLFGFGAGRRWCRDASGRGWGAQWASGGALGGRGSTVCRGGGGGGGGPGVVVEAGPGAAVGVGRAW</sequence>
<gene>
    <name evidence="2" type="ORF">GCM10010334_09300</name>
</gene>
<keyword evidence="1" id="KW-0472">Membrane</keyword>
<evidence type="ECO:0000313" key="3">
    <source>
        <dbReference type="Proteomes" id="UP000638353"/>
    </source>
</evidence>
<dbReference type="Proteomes" id="UP000638353">
    <property type="component" value="Unassembled WGS sequence"/>
</dbReference>